<feature type="transmembrane region" description="Helical" evidence="9">
    <location>
        <begin position="367"/>
        <end position="384"/>
    </location>
</feature>
<dbReference type="Gene3D" id="3.30.70.3400">
    <property type="match status" value="1"/>
</dbReference>
<comment type="function">
    <text evidence="9">Part of the Sec protein translocase complex. Interacts with the SecYEG preprotein conducting channel. SecDF uses the proton motive force (PMF) to complete protein translocation after the ATP-dependent function of SecA.</text>
</comment>
<dbReference type="InterPro" id="IPR048634">
    <property type="entry name" value="SecD_SecF_C"/>
</dbReference>
<evidence type="ECO:0000256" key="4">
    <source>
        <dbReference type="ARBA" id="ARBA00022692"/>
    </source>
</evidence>
<feature type="domain" description="SecDF P1 head subdomain" evidence="12">
    <location>
        <begin position="146"/>
        <end position="241"/>
    </location>
</feature>
<dbReference type="SUPFAM" id="SSF82866">
    <property type="entry name" value="Multidrug efflux transporter AcrB transmembrane domain"/>
    <property type="match status" value="1"/>
</dbReference>
<reference evidence="13 14" key="1">
    <citation type="submission" date="2017-09" db="EMBL/GenBank/DDBJ databases">
        <title>Depth-based differentiation of microbial function through sediment-hosted aquifers and enrichment of novel symbionts in the deep terrestrial subsurface.</title>
        <authorList>
            <person name="Probst A.J."/>
            <person name="Ladd B."/>
            <person name="Jarett J.K."/>
            <person name="Geller-Mcgrath D.E."/>
            <person name="Sieber C.M."/>
            <person name="Emerson J.B."/>
            <person name="Anantharaman K."/>
            <person name="Thomas B.C."/>
            <person name="Malmstrom R."/>
            <person name="Stieglmeier M."/>
            <person name="Klingl A."/>
            <person name="Woyke T."/>
            <person name="Ryan C.M."/>
            <person name="Banfield J.F."/>
        </authorList>
    </citation>
    <scope>NUCLEOTIDE SEQUENCE [LARGE SCALE GENOMIC DNA]</scope>
    <source>
        <strain evidence="13">CG10_big_fil_rev_8_21_14_0_10_50_13</strain>
    </source>
</reference>
<keyword evidence="2 9" id="KW-0813">Transport</keyword>
<proteinExistence type="inferred from homology"/>
<evidence type="ECO:0000259" key="10">
    <source>
        <dbReference type="Pfam" id="PF02355"/>
    </source>
</evidence>
<feature type="transmembrane region" description="Helical" evidence="9">
    <location>
        <begin position="313"/>
        <end position="334"/>
    </location>
</feature>
<dbReference type="Gene3D" id="1.20.1640.10">
    <property type="entry name" value="Multidrug efflux transporter AcrB transmembrane domain"/>
    <property type="match status" value="1"/>
</dbReference>
<feature type="domain" description="Protein export membrane protein SecD/SecF C-terminal" evidence="10">
    <location>
        <begin position="244"/>
        <end position="413"/>
    </location>
</feature>
<accession>A0A2H0RGT3</accession>
<dbReference type="HAMAP" id="MF_01463_B">
    <property type="entry name" value="SecD_B"/>
    <property type="match status" value="1"/>
</dbReference>
<dbReference type="AlphaFoldDB" id="A0A2H0RGT3"/>
<evidence type="ECO:0000256" key="8">
    <source>
        <dbReference type="ARBA" id="ARBA00023136"/>
    </source>
</evidence>
<feature type="domain" description="Protein translocase subunit SecDF P1" evidence="11">
    <location>
        <begin position="68"/>
        <end position="131"/>
    </location>
</feature>
<name>A0A2H0RGT3_9BACT</name>
<dbReference type="InterPro" id="IPR054384">
    <property type="entry name" value="SecDF_P1_head"/>
</dbReference>
<dbReference type="InterPro" id="IPR022813">
    <property type="entry name" value="SecD/SecF_arch_bac"/>
</dbReference>
<feature type="transmembrane region" description="Helical" evidence="9">
    <location>
        <begin position="287"/>
        <end position="307"/>
    </location>
</feature>
<dbReference type="InterPro" id="IPR048631">
    <property type="entry name" value="SecD_1st"/>
</dbReference>
<dbReference type="GO" id="GO:0005886">
    <property type="term" value="C:plasma membrane"/>
    <property type="evidence" value="ECO:0007669"/>
    <property type="project" value="UniProtKB-SubCell"/>
</dbReference>
<comment type="caution">
    <text evidence="9">Lacks conserved residue(s) required for the propagation of feature annotation.</text>
</comment>
<gene>
    <name evidence="9 13" type="primary">secD</name>
    <name evidence="13" type="ORF">COV09_00395</name>
</gene>
<evidence type="ECO:0000256" key="1">
    <source>
        <dbReference type="ARBA" id="ARBA00004651"/>
    </source>
</evidence>
<evidence type="ECO:0000259" key="11">
    <source>
        <dbReference type="Pfam" id="PF21760"/>
    </source>
</evidence>
<keyword evidence="5 9" id="KW-0653">Protein transport</keyword>
<dbReference type="InterPro" id="IPR022646">
    <property type="entry name" value="SecD/SecF_CS"/>
</dbReference>
<feature type="transmembrane region" description="Helical" evidence="9">
    <location>
        <begin position="263"/>
        <end position="282"/>
    </location>
</feature>
<protein>
    <recommendedName>
        <fullName evidence="9">Protein translocase subunit SecD</fullName>
    </recommendedName>
</protein>
<evidence type="ECO:0000256" key="6">
    <source>
        <dbReference type="ARBA" id="ARBA00022989"/>
    </source>
</evidence>
<comment type="subunit">
    <text evidence="9">Forms a complex with SecF. Part of the essential Sec protein translocation apparatus which comprises SecA, SecYEG and auxiliary proteins SecDF. Other proteins may also be involved.</text>
</comment>
<evidence type="ECO:0000259" key="12">
    <source>
        <dbReference type="Pfam" id="PF22599"/>
    </source>
</evidence>
<dbReference type="EMBL" id="PCYJ01000007">
    <property type="protein sequence ID" value="PIR45640.1"/>
    <property type="molecule type" value="Genomic_DNA"/>
</dbReference>
<organism evidence="13 14">
    <name type="scientific">Candidatus Vogelbacteria bacterium CG10_big_fil_rev_8_21_14_0_10_50_13</name>
    <dbReference type="NCBI Taxonomy" id="1975044"/>
    <lineage>
        <taxon>Bacteria</taxon>
        <taxon>Candidatus Vogeliibacteriota</taxon>
    </lineage>
</organism>
<evidence type="ECO:0000256" key="9">
    <source>
        <dbReference type="HAMAP-Rule" id="MF_01463"/>
    </source>
</evidence>
<feature type="transmembrane region" description="Helical" evidence="9">
    <location>
        <begin position="390"/>
        <end position="413"/>
    </location>
</feature>
<evidence type="ECO:0000256" key="2">
    <source>
        <dbReference type="ARBA" id="ARBA00022448"/>
    </source>
</evidence>
<keyword evidence="6 9" id="KW-1133">Transmembrane helix</keyword>
<dbReference type="Pfam" id="PF07549">
    <property type="entry name" value="Sec_GG"/>
    <property type="match status" value="1"/>
</dbReference>
<keyword evidence="3 9" id="KW-1003">Cell membrane</keyword>
<dbReference type="Pfam" id="PF02355">
    <property type="entry name" value="SecD_SecF_C"/>
    <property type="match status" value="1"/>
</dbReference>
<evidence type="ECO:0000256" key="3">
    <source>
        <dbReference type="ARBA" id="ARBA00022475"/>
    </source>
</evidence>
<dbReference type="Pfam" id="PF21760">
    <property type="entry name" value="SecD_1st"/>
    <property type="match status" value="1"/>
</dbReference>
<dbReference type="InterPro" id="IPR005791">
    <property type="entry name" value="SecD"/>
</dbReference>
<dbReference type="PANTHER" id="PTHR30081:SF1">
    <property type="entry name" value="PROTEIN TRANSLOCASE SUBUNIT SECD"/>
    <property type="match status" value="1"/>
</dbReference>
<dbReference type="Gene3D" id="3.30.1360.200">
    <property type="match status" value="1"/>
</dbReference>
<dbReference type="Proteomes" id="UP000230906">
    <property type="component" value="Unassembled WGS sequence"/>
</dbReference>
<dbReference type="GO" id="GO:0065002">
    <property type="term" value="P:intracellular protein transmembrane transport"/>
    <property type="evidence" value="ECO:0007669"/>
    <property type="project" value="UniProtKB-UniRule"/>
</dbReference>
<evidence type="ECO:0000256" key="7">
    <source>
        <dbReference type="ARBA" id="ARBA00023010"/>
    </source>
</evidence>
<dbReference type="GO" id="GO:0006605">
    <property type="term" value="P:protein targeting"/>
    <property type="evidence" value="ECO:0007669"/>
    <property type="project" value="UniProtKB-UniRule"/>
</dbReference>
<dbReference type="Pfam" id="PF22599">
    <property type="entry name" value="SecDF_P1_head"/>
    <property type="match status" value="1"/>
</dbReference>
<evidence type="ECO:0000313" key="14">
    <source>
        <dbReference type="Proteomes" id="UP000230906"/>
    </source>
</evidence>
<keyword evidence="7 9" id="KW-0811">Translocation</keyword>
<comment type="caution">
    <text evidence="13">The sequence shown here is derived from an EMBL/GenBank/DDBJ whole genome shotgun (WGS) entry which is preliminary data.</text>
</comment>
<keyword evidence="8 9" id="KW-0472">Membrane</keyword>
<dbReference type="GO" id="GO:0015450">
    <property type="term" value="F:protein-transporting ATPase activity"/>
    <property type="evidence" value="ECO:0007669"/>
    <property type="project" value="InterPro"/>
</dbReference>
<dbReference type="InterPro" id="IPR055344">
    <property type="entry name" value="SecD_SecF_C_bact"/>
</dbReference>
<keyword evidence="4 9" id="KW-0812">Transmembrane</keyword>
<dbReference type="GO" id="GO:0043952">
    <property type="term" value="P:protein transport by the Sec complex"/>
    <property type="evidence" value="ECO:0007669"/>
    <property type="project" value="UniProtKB-UniRule"/>
</dbReference>
<comment type="subcellular location">
    <subcellularLocation>
        <location evidence="1 9">Cell membrane</location>
        <topology evidence="1 9">Multi-pass membrane protein</topology>
    </subcellularLocation>
</comment>
<evidence type="ECO:0000313" key="13">
    <source>
        <dbReference type="EMBL" id="PIR45640.1"/>
    </source>
</evidence>
<comment type="similarity">
    <text evidence="9">Belongs to the SecD/SecF family. SecD subfamily.</text>
</comment>
<evidence type="ECO:0000256" key="5">
    <source>
        <dbReference type="ARBA" id="ARBA00022927"/>
    </source>
</evidence>
<dbReference type="PANTHER" id="PTHR30081">
    <property type="entry name" value="PROTEIN-EXPORT MEMBRANE PROTEIN SEC"/>
    <property type="match status" value="1"/>
</dbReference>
<sequence>MFKTRLTAILLLFLALGLGYFVYYSETASTGYFNLPFKLGLDLSGGSHLVYEADTTAIATGEVDEAMSSLREVIERRINVFGVSEPLIQAEQAGFGASASHRLIVELPGVTNLNEALNLIAETPNLEFKTLAPGATGEVLTDFVDTGLTGRYLERASVQFTQTNLGPSISLNFNPEGSRLFAELTESNIGQPVAIFLDGILLSAPIVQEKIGNGQAEITGQFSVEEAKTLVRNLNLGALPVPIHLISSQTIGATLGADALAKGVYAGLLGLAVVASLMILWYRLPGLVAVVSLGVYIILMLALFKLIPVTLTAAGIAGFILSIGIAIDANVLIFERLREELREGKSLYEATIDGFARAWLSIRDSNLSSLISAIILFWFGTSMIKGFALTMALGIVISMFTAITVTRTFLLAIGVKHKTKLTSFLFSSGFYKLKAKI</sequence>
<dbReference type="NCBIfam" id="TIGR00916">
    <property type="entry name" value="2A0604s01"/>
    <property type="match status" value="1"/>
</dbReference>
<dbReference type="NCBIfam" id="TIGR01129">
    <property type="entry name" value="secD"/>
    <property type="match status" value="1"/>
</dbReference>